<evidence type="ECO:0000256" key="2">
    <source>
        <dbReference type="SAM" id="Phobius"/>
    </source>
</evidence>
<dbReference type="Proteomes" id="UP000440578">
    <property type="component" value="Unassembled WGS sequence"/>
</dbReference>
<gene>
    <name evidence="3" type="ORF">FJT64_018818</name>
</gene>
<comment type="caution">
    <text evidence="3">The sequence shown here is derived from an EMBL/GenBank/DDBJ whole genome shotgun (WGS) entry which is preliminary data.</text>
</comment>
<feature type="compositionally biased region" description="Basic and acidic residues" evidence="1">
    <location>
        <begin position="152"/>
        <end position="170"/>
    </location>
</feature>
<evidence type="ECO:0000313" key="3">
    <source>
        <dbReference type="EMBL" id="KAF0310128.1"/>
    </source>
</evidence>
<organism evidence="3 4">
    <name type="scientific">Amphibalanus amphitrite</name>
    <name type="common">Striped barnacle</name>
    <name type="synonym">Balanus amphitrite</name>
    <dbReference type="NCBI Taxonomy" id="1232801"/>
    <lineage>
        <taxon>Eukaryota</taxon>
        <taxon>Metazoa</taxon>
        <taxon>Ecdysozoa</taxon>
        <taxon>Arthropoda</taxon>
        <taxon>Crustacea</taxon>
        <taxon>Multicrustacea</taxon>
        <taxon>Cirripedia</taxon>
        <taxon>Thoracica</taxon>
        <taxon>Thoracicalcarea</taxon>
        <taxon>Balanomorpha</taxon>
        <taxon>Balanoidea</taxon>
        <taxon>Balanidae</taxon>
        <taxon>Amphibalaninae</taxon>
        <taxon>Amphibalanus</taxon>
    </lineage>
</organism>
<sequence>MANPDSWVRSGYSVFWSRPGTGSHDYQPLGATRRPRPRRLRGWQPLAVLLVLAVLGLSTLGLVAQRPAASLGVRKGSSGVRMALSGEGEGDVATQGEAHGPVDVSGPVEAPGPISDSEGSEKQSPAPGDGERHQPKGGRPAARAAEQLAPPAERERPQPTKTAQERRPDGDAGGESGTTSTDKEAGPSEVLVVLGSPAAGDTTLGQ</sequence>
<dbReference type="EMBL" id="VIIS01000344">
    <property type="protein sequence ID" value="KAF0310128.1"/>
    <property type="molecule type" value="Genomic_DNA"/>
</dbReference>
<evidence type="ECO:0000313" key="4">
    <source>
        <dbReference type="Proteomes" id="UP000440578"/>
    </source>
</evidence>
<feature type="compositionally biased region" description="Low complexity" evidence="1">
    <location>
        <begin position="139"/>
        <end position="151"/>
    </location>
</feature>
<name>A0A6A4X5C8_AMPAM</name>
<reference evidence="3 4" key="1">
    <citation type="submission" date="2019-07" db="EMBL/GenBank/DDBJ databases">
        <title>Draft genome assembly of a fouling barnacle, Amphibalanus amphitrite (Darwin, 1854): The first reference genome for Thecostraca.</title>
        <authorList>
            <person name="Kim W."/>
        </authorList>
    </citation>
    <scope>NUCLEOTIDE SEQUENCE [LARGE SCALE GENOMIC DNA]</scope>
    <source>
        <strain evidence="3">SNU_AA5</strain>
        <tissue evidence="3">Soma without cirri and trophi</tissue>
    </source>
</reference>
<protein>
    <submittedName>
        <fullName evidence="3">Uncharacterized protein</fullName>
    </submittedName>
</protein>
<keyword evidence="2" id="KW-1133">Transmembrane helix</keyword>
<feature type="transmembrane region" description="Helical" evidence="2">
    <location>
        <begin position="43"/>
        <end position="64"/>
    </location>
</feature>
<dbReference type="OrthoDB" id="10671307at2759"/>
<accession>A0A6A4X5C8</accession>
<keyword evidence="4" id="KW-1185">Reference proteome</keyword>
<keyword evidence="2" id="KW-0472">Membrane</keyword>
<feature type="region of interest" description="Disordered" evidence="1">
    <location>
        <begin position="82"/>
        <end position="206"/>
    </location>
</feature>
<dbReference type="AlphaFoldDB" id="A0A6A4X5C8"/>
<evidence type="ECO:0000256" key="1">
    <source>
        <dbReference type="SAM" id="MobiDB-lite"/>
    </source>
</evidence>
<keyword evidence="2" id="KW-0812">Transmembrane</keyword>
<proteinExistence type="predicted"/>